<dbReference type="InterPro" id="IPR013785">
    <property type="entry name" value="Aldolase_TIM"/>
</dbReference>
<sequence length="252" mass="28214">MLNQILEKKREEVQSLNIPERKQVSERSFFSALKQSKRKPALIAEVKKASPSKGVIKESFHPVEIAKAYEAGRADCLSVLTDETFFQGHRDYIAQIKEVVSLPVLRKDFIIDHKQIIESSHIGADAVLLIGEALDPVLLHELYVHAGELNLDVLVEVHSLPVLEKLLPHFTPKILGVNNRDLTTFQTDIHQIEKISEAVPKETLLVSESGIFTFSDVETVKSKGADAILVGESLMREENQTSAIQRLYGETK</sequence>
<dbReference type="EC" id="4.1.1.48" evidence="9"/>
<comment type="caution">
    <text evidence="11">The sequence shown here is derived from an EMBL/GenBank/DDBJ whole genome shotgun (WGS) entry which is preliminary data.</text>
</comment>
<dbReference type="InterPro" id="IPR011060">
    <property type="entry name" value="RibuloseP-bd_barrel"/>
</dbReference>
<keyword evidence="8 9" id="KW-0456">Lyase</keyword>
<evidence type="ECO:0000256" key="3">
    <source>
        <dbReference type="ARBA" id="ARBA00008737"/>
    </source>
</evidence>
<dbReference type="InterPro" id="IPR013798">
    <property type="entry name" value="Indole-3-glycerol_P_synth_dom"/>
</dbReference>
<protein>
    <recommendedName>
        <fullName evidence="9">Indole-3-glycerol phosphate synthase</fullName>
        <shortName evidence="9">IGPS</shortName>
        <ecNumber evidence="9">4.1.1.48</ecNumber>
    </recommendedName>
</protein>
<reference evidence="11 12" key="1">
    <citation type="journal article" date="2005" name="Int. J. Syst. Evol. Microbiol.">
        <title>Bacillus cibi sp. nov., isolated from jeotgal, a traditional Korean fermented seafood.</title>
        <authorList>
            <person name="Yoon J.H."/>
            <person name="Lee C.H."/>
            <person name="Oh T.K."/>
        </authorList>
    </citation>
    <scope>NUCLEOTIDE SEQUENCE [LARGE SCALE GENOMIC DNA]</scope>
    <source>
        <strain evidence="11 12">DSM 16189</strain>
    </source>
</reference>
<dbReference type="Pfam" id="PF00218">
    <property type="entry name" value="IGPS"/>
    <property type="match status" value="1"/>
</dbReference>
<dbReference type="NCBIfam" id="NF001377">
    <property type="entry name" value="PRK00278.2-4"/>
    <property type="match status" value="1"/>
</dbReference>
<dbReference type="PANTHER" id="PTHR22854">
    <property type="entry name" value="TRYPTOPHAN BIOSYNTHESIS PROTEIN"/>
    <property type="match status" value="1"/>
</dbReference>
<dbReference type="GO" id="GO:0004425">
    <property type="term" value="F:indole-3-glycerol-phosphate synthase activity"/>
    <property type="evidence" value="ECO:0007669"/>
    <property type="project" value="UniProtKB-UniRule"/>
</dbReference>
<evidence type="ECO:0000256" key="1">
    <source>
        <dbReference type="ARBA" id="ARBA00001633"/>
    </source>
</evidence>
<dbReference type="EMBL" id="JNVC02000004">
    <property type="protein sequence ID" value="KEZ53041.1"/>
    <property type="molecule type" value="Genomic_DNA"/>
</dbReference>
<dbReference type="CDD" id="cd00331">
    <property type="entry name" value="IGPS"/>
    <property type="match status" value="1"/>
</dbReference>
<gene>
    <name evidence="9" type="primary">trpC</name>
    <name evidence="11" type="ORF">GS18_0209530</name>
</gene>
<evidence type="ECO:0000256" key="5">
    <source>
        <dbReference type="ARBA" id="ARBA00022793"/>
    </source>
</evidence>
<dbReference type="STRING" id="246786.GS18_0209530"/>
<accession>A0A084H0C9</accession>
<comment type="catalytic activity">
    <reaction evidence="1 9">
        <text>1-(2-carboxyphenylamino)-1-deoxy-D-ribulose 5-phosphate + H(+) = (1S,2R)-1-C-(indol-3-yl)glycerol 3-phosphate + CO2 + H2O</text>
        <dbReference type="Rhea" id="RHEA:23476"/>
        <dbReference type="ChEBI" id="CHEBI:15377"/>
        <dbReference type="ChEBI" id="CHEBI:15378"/>
        <dbReference type="ChEBI" id="CHEBI:16526"/>
        <dbReference type="ChEBI" id="CHEBI:58613"/>
        <dbReference type="ChEBI" id="CHEBI:58866"/>
        <dbReference type="EC" id="4.1.1.48"/>
    </reaction>
</comment>
<dbReference type="RefSeq" id="WP_029566052.1">
    <property type="nucleotide sequence ID" value="NZ_CP176757.1"/>
</dbReference>
<evidence type="ECO:0000256" key="7">
    <source>
        <dbReference type="ARBA" id="ARBA00023141"/>
    </source>
</evidence>
<evidence type="ECO:0000256" key="8">
    <source>
        <dbReference type="ARBA" id="ARBA00023239"/>
    </source>
</evidence>
<dbReference type="HAMAP" id="MF_00134_B">
    <property type="entry name" value="IGPS_B"/>
    <property type="match status" value="1"/>
</dbReference>
<evidence type="ECO:0000259" key="10">
    <source>
        <dbReference type="Pfam" id="PF00218"/>
    </source>
</evidence>
<dbReference type="Gene3D" id="3.20.20.70">
    <property type="entry name" value="Aldolase class I"/>
    <property type="match status" value="1"/>
</dbReference>
<dbReference type="PANTHER" id="PTHR22854:SF2">
    <property type="entry name" value="INDOLE-3-GLYCEROL-PHOSPHATE SYNTHASE"/>
    <property type="match status" value="1"/>
</dbReference>
<dbReference type="AlphaFoldDB" id="A0A084H0C9"/>
<proteinExistence type="inferred from homology"/>
<keyword evidence="6 9" id="KW-0822">Tryptophan biosynthesis</keyword>
<name>A0A084H0C9_METID</name>
<dbReference type="OrthoDB" id="9804217at2"/>
<keyword evidence="12" id="KW-1185">Reference proteome</keyword>
<dbReference type="SUPFAM" id="SSF51366">
    <property type="entry name" value="Ribulose-phoshate binding barrel"/>
    <property type="match status" value="1"/>
</dbReference>
<evidence type="ECO:0000313" key="12">
    <source>
        <dbReference type="Proteomes" id="UP000028549"/>
    </source>
</evidence>
<keyword evidence="4 9" id="KW-0028">Amino-acid biosynthesis</keyword>
<feature type="domain" description="Indole-3-glycerol phosphate synthase" evidence="10">
    <location>
        <begin position="7"/>
        <end position="247"/>
    </location>
</feature>
<dbReference type="PROSITE" id="PS00614">
    <property type="entry name" value="IGPS"/>
    <property type="match status" value="1"/>
</dbReference>
<dbReference type="GO" id="GO:0004640">
    <property type="term" value="F:phosphoribosylanthranilate isomerase activity"/>
    <property type="evidence" value="ECO:0007669"/>
    <property type="project" value="TreeGrafter"/>
</dbReference>
<dbReference type="Proteomes" id="UP000028549">
    <property type="component" value="Unassembled WGS sequence"/>
</dbReference>
<keyword evidence="7 9" id="KW-0057">Aromatic amino acid biosynthesis</keyword>
<dbReference type="InterPro" id="IPR001468">
    <property type="entry name" value="Indole-3-GlycerolPSynthase_CS"/>
</dbReference>
<comment type="similarity">
    <text evidence="3 9">Belongs to the TrpC family.</text>
</comment>
<evidence type="ECO:0000256" key="9">
    <source>
        <dbReference type="HAMAP-Rule" id="MF_00134"/>
    </source>
</evidence>
<dbReference type="InterPro" id="IPR045186">
    <property type="entry name" value="Indole-3-glycerol_P_synth"/>
</dbReference>
<evidence type="ECO:0000256" key="4">
    <source>
        <dbReference type="ARBA" id="ARBA00022605"/>
    </source>
</evidence>
<organism evidence="11 12">
    <name type="scientific">Metabacillus indicus</name>
    <name type="common">Bacillus indicus</name>
    <dbReference type="NCBI Taxonomy" id="246786"/>
    <lineage>
        <taxon>Bacteria</taxon>
        <taxon>Bacillati</taxon>
        <taxon>Bacillota</taxon>
        <taxon>Bacilli</taxon>
        <taxon>Bacillales</taxon>
        <taxon>Bacillaceae</taxon>
        <taxon>Metabacillus</taxon>
    </lineage>
</organism>
<dbReference type="GO" id="GO:0000162">
    <property type="term" value="P:L-tryptophan biosynthetic process"/>
    <property type="evidence" value="ECO:0007669"/>
    <property type="project" value="UniProtKB-UniRule"/>
</dbReference>
<dbReference type="FunFam" id="3.20.20.70:FF:000024">
    <property type="entry name" value="Indole-3-glycerol phosphate synthase"/>
    <property type="match status" value="1"/>
</dbReference>
<keyword evidence="5 9" id="KW-0210">Decarboxylase</keyword>
<dbReference type="UniPathway" id="UPA00035">
    <property type="reaction ID" value="UER00043"/>
</dbReference>
<evidence type="ECO:0000256" key="6">
    <source>
        <dbReference type="ARBA" id="ARBA00022822"/>
    </source>
</evidence>
<evidence type="ECO:0000313" key="11">
    <source>
        <dbReference type="EMBL" id="KEZ53041.1"/>
    </source>
</evidence>
<evidence type="ECO:0000256" key="2">
    <source>
        <dbReference type="ARBA" id="ARBA00004696"/>
    </source>
</evidence>
<comment type="pathway">
    <text evidence="2 9">Amino-acid biosynthesis; L-tryptophan biosynthesis; L-tryptophan from chorismate: step 4/5.</text>
</comment>
<dbReference type="NCBIfam" id="NF001375">
    <property type="entry name" value="PRK00278.2-2"/>
    <property type="match status" value="1"/>
</dbReference>